<reference evidence="3" key="1">
    <citation type="submission" date="2019-10" db="EMBL/GenBank/DDBJ databases">
        <title>Draft genome sequece of Microseira wollei NIES-4236.</title>
        <authorList>
            <person name="Yamaguchi H."/>
            <person name="Suzuki S."/>
            <person name="Kawachi M."/>
        </authorList>
    </citation>
    <scope>NUCLEOTIDE SEQUENCE</scope>
    <source>
        <strain evidence="3">NIES-4236</strain>
    </source>
</reference>
<evidence type="ECO:0000313" key="4">
    <source>
        <dbReference type="Proteomes" id="UP001050975"/>
    </source>
</evidence>
<keyword evidence="1" id="KW-0732">Signal</keyword>
<comment type="caution">
    <text evidence="3">The sequence shown here is derived from an EMBL/GenBank/DDBJ whole genome shotgun (WGS) entry which is preliminary data.</text>
</comment>
<dbReference type="Proteomes" id="UP001050975">
    <property type="component" value="Unassembled WGS sequence"/>
</dbReference>
<evidence type="ECO:0000313" key="3">
    <source>
        <dbReference type="EMBL" id="GET43730.1"/>
    </source>
</evidence>
<dbReference type="EMBL" id="BLAY01000247">
    <property type="protein sequence ID" value="GET43730.1"/>
    <property type="molecule type" value="Genomic_DNA"/>
</dbReference>
<evidence type="ECO:0000256" key="1">
    <source>
        <dbReference type="SAM" id="SignalP"/>
    </source>
</evidence>
<name>A0AAV3XPB6_9CYAN</name>
<keyword evidence="4" id="KW-1185">Reference proteome</keyword>
<feature type="domain" description="Ice-binding protein C-terminal" evidence="2">
    <location>
        <begin position="270"/>
        <end position="290"/>
    </location>
</feature>
<proteinExistence type="predicted"/>
<dbReference type="AlphaFoldDB" id="A0AAV3XPB6"/>
<gene>
    <name evidence="3" type="ORF">MiSe_85550</name>
</gene>
<dbReference type="RefSeq" id="WP_226592838.1">
    <property type="nucleotide sequence ID" value="NZ_BLAY01000247.1"/>
</dbReference>
<evidence type="ECO:0000259" key="2">
    <source>
        <dbReference type="Pfam" id="PF07589"/>
    </source>
</evidence>
<dbReference type="Pfam" id="PF07589">
    <property type="entry name" value="PEP-CTERM"/>
    <property type="match status" value="1"/>
</dbReference>
<feature type="chain" id="PRO_5043483911" description="Ice-binding protein C-terminal domain-containing protein" evidence="1">
    <location>
        <begin position="27"/>
        <end position="302"/>
    </location>
</feature>
<dbReference type="InterPro" id="IPR013424">
    <property type="entry name" value="Ice-binding_C"/>
</dbReference>
<organism evidence="3 4">
    <name type="scientific">Microseira wollei NIES-4236</name>
    <dbReference type="NCBI Taxonomy" id="2530354"/>
    <lineage>
        <taxon>Bacteria</taxon>
        <taxon>Bacillati</taxon>
        <taxon>Cyanobacteriota</taxon>
        <taxon>Cyanophyceae</taxon>
        <taxon>Oscillatoriophycideae</taxon>
        <taxon>Aerosakkonematales</taxon>
        <taxon>Aerosakkonemataceae</taxon>
        <taxon>Microseira</taxon>
    </lineage>
</organism>
<accession>A0AAV3XPB6</accession>
<protein>
    <recommendedName>
        <fullName evidence="2">Ice-binding protein C-terminal domain-containing protein</fullName>
    </recommendedName>
</protein>
<feature type="signal peptide" evidence="1">
    <location>
        <begin position="1"/>
        <end position="26"/>
    </location>
</feature>
<sequence length="302" mass="31389">MTIAKKLPMLIGATLFAITAAGSAQAVTLFSGTGTPGATDAFNAMKAAIGGQANAGGPKANGFRTISWDGVRLDGTDINPNTKVIVPGTTVNIPVDRFLGQGALYAEEYTVSGDGFASVNPATAGQFPAFSPKNTFAMFDDEPGEFEDRFIEQSFTLAGTRTAAGTRGFGAIFVDVELAKSSSIEYFNGSTSLGKFFVDPAPKSGDPSFLGVLFDAPIVTDVTLTVGDKALFNFDGKTIRSFGAEDLLKGIDLAVTDDFIYAEPTTIANVPEPGTNLGLLVLGSLGTIALLKSNKNKQKITG</sequence>